<evidence type="ECO:0000313" key="1">
    <source>
        <dbReference type="EnsemblMetazoa" id="GMOY006378-PA"/>
    </source>
</evidence>
<dbReference type="VEuPathDB" id="VectorBase:GMOY006378"/>
<dbReference type="AlphaFoldDB" id="A0A1B0FQZ9"/>
<dbReference type="EnsemblMetazoa" id="GMOY006378-RA">
    <property type="protein sequence ID" value="GMOY006378-PA"/>
    <property type="gene ID" value="GMOY006378"/>
</dbReference>
<reference evidence="1" key="1">
    <citation type="submission" date="2020-05" db="UniProtKB">
        <authorList>
            <consortium name="EnsemblMetazoa"/>
        </authorList>
    </citation>
    <scope>IDENTIFICATION</scope>
    <source>
        <strain evidence="1">Yale</strain>
    </source>
</reference>
<dbReference type="Proteomes" id="UP000092444">
    <property type="component" value="Unassembled WGS sequence"/>
</dbReference>
<proteinExistence type="predicted"/>
<sequence>MNRLNQLLISKPLFSHLCYGYLSTPIRVVKSCFVFLIMNLPP</sequence>
<keyword evidence="2" id="KW-1185">Reference proteome</keyword>
<evidence type="ECO:0000313" key="2">
    <source>
        <dbReference type="Proteomes" id="UP000092444"/>
    </source>
</evidence>
<name>A0A1B0FQZ9_GLOMM</name>
<dbReference type="EMBL" id="CCAG010014821">
    <property type="status" value="NOT_ANNOTATED_CDS"/>
    <property type="molecule type" value="Genomic_DNA"/>
</dbReference>
<accession>A0A1B0FQZ9</accession>
<protein>
    <submittedName>
        <fullName evidence="1">Uncharacterized protein</fullName>
    </submittedName>
</protein>
<organism evidence="1 2">
    <name type="scientific">Glossina morsitans morsitans</name>
    <name type="common">Savannah tsetse fly</name>
    <dbReference type="NCBI Taxonomy" id="37546"/>
    <lineage>
        <taxon>Eukaryota</taxon>
        <taxon>Metazoa</taxon>
        <taxon>Ecdysozoa</taxon>
        <taxon>Arthropoda</taxon>
        <taxon>Hexapoda</taxon>
        <taxon>Insecta</taxon>
        <taxon>Pterygota</taxon>
        <taxon>Neoptera</taxon>
        <taxon>Endopterygota</taxon>
        <taxon>Diptera</taxon>
        <taxon>Brachycera</taxon>
        <taxon>Muscomorpha</taxon>
        <taxon>Hippoboscoidea</taxon>
        <taxon>Glossinidae</taxon>
        <taxon>Glossina</taxon>
    </lineage>
</organism>